<accession>A0ABQ6MG29</accession>
<dbReference type="PANTHER" id="PTHR11820:SF90">
    <property type="entry name" value="FLUTATHIONE S-TRANSFERASE"/>
    <property type="match status" value="1"/>
</dbReference>
<comment type="caution">
    <text evidence="4">The sequence shown here is derived from an EMBL/GenBank/DDBJ whole genome shotgun (WGS) entry which is preliminary data.</text>
</comment>
<protein>
    <recommendedName>
        <fullName evidence="3">Fumarylacetoacetase-like C-terminal domain-containing protein</fullName>
    </recommendedName>
</protein>
<dbReference type="InterPro" id="IPR011234">
    <property type="entry name" value="Fumarylacetoacetase-like_C"/>
</dbReference>
<evidence type="ECO:0000256" key="2">
    <source>
        <dbReference type="ARBA" id="ARBA00022723"/>
    </source>
</evidence>
<feature type="domain" description="Fumarylacetoacetase-like C-terminal" evidence="3">
    <location>
        <begin position="10"/>
        <end position="191"/>
    </location>
</feature>
<gene>
    <name evidence="4" type="ORF">TeGR_g5883</name>
</gene>
<evidence type="ECO:0000256" key="1">
    <source>
        <dbReference type="ARBA" id="ARBA00010211"/>
    </source>
</evidence>
<dbReference type="Pfam" id="PF01557">
    <property type="entry name" value="FAA_hydrolase"/>
    <property type="match status" value="1"/>
</dbReference>
<dbReference type="Gene3D" id="3.90.850.10">
    <property type="entry name" value="Fumarylacetoacetase-like, C-terminal domain"/>
    <property type="match status" value="1"/>
</dbReference>
<comment type="similarity">
    <text evidence="1">Belongs to the FAH family.</text>
</comment>
<keyword evidence="2" id="KW-0479">Metal-binding</keyword>
<dbReference type="InterPro" id="IPR036663">
    <property type="entry name" value="Fumarylacetoacetase_C_sf"/>
</dbReference>
<dbReference type="SUPFAM" id="SSF56529">
    <property type="entry name" value="FAH"/>
    <property type="match status" value="1"/>
</dbReference>
<sequence length="202" mass="21744">MGGSGRDAPFSFHKPACAAVDLARGGEVPMARGGRYDFEVELTLLLGRGDGSVLSSAEPEEARGFVRGVGVGCDLTLRDRQAGFKERRQPWDDSKALEFSAPVSAIELNGSGGEEGEWWFGEDAVLRLKYEGEVRQEARVRSMIWHPLETIAFLSQTHDLKDGDLVMMGTPAGVGPVEAGGTVEMSLEGGGRKLEAAFKMVE</sequence>
<dbReference type="EMBL" id="BRYB01004081">
    <property type="protein sequence ID" value="GMI25391.1"/>
    <property type="molecule type" value="Genomic_DNA"/>
</dbReference>
<dbReference type="PANTHER" id="PTHR11820">
    <property type="entry name" value="ACYLPYRUVASE"/>
    <property type="match status" value="1"/>
</dbReference>
<proteinExistence type="inferred from homology"/>
<reference evidence="4 5" key="1">
    <citation type="journal article" date="2023" name="Commun. Biol.">
        <title>Genome analysis of Parmales, the sister group of diatoms, reveals the evolutionary specialization of diatoms from phago-mixotrophs to photoautotrophs.</title>
        <authorList>
            <person name="Ban H."/>
            <person name="Sato S."/>
            <person name="Yoshikawa S."/>
            <person name="Yamada K."/>
            <person name="Nakamura Y."/>
            <person name="Ichinomiya M."/>
            <person name="Sato N."/>
            <person name="Blanc-Mathieu R."/>
            <person name="Endo H."/>
            <person name="Kuwata A."/>
            <person name="Ogata H."/>
        </authorList>
    </citation>
    <scope>NUCLEOTIDE SEQUENCE [LARGE SCALE GENOMIC DNA]</scope>
</reference>
<evidence type="ECO:0000313" key="4">
    <source>
        <dbReference type="EMBL" id="GMI25391.1"/>
    </source>
</evidence>
<organism evidence="4 5">
    <name type="scientific">Tetraparma gracilis</name>
    <dbReference type="NCBI Taxonomy" id="2962635"/>
    <lineage>
        <taxon>Eukaryota</taxon>
        <taxon>Sar</taxon>
        <taxon>Stramenopiles</taxon>
        <taxon>Ochrophyta</taxon>
        <taxon>Bolidophyceae</taxon>
        <taxon>Parmales</taxon>
        <taxon>Triparmaceae</taxon>
        <taxon>Tetraparma</taxon>
    </lineage>
</organism>
<evidence type="ECO:0000259" key="3">
    <source>
        <dbReference type="Pfam" id="PF01557"/>
    </source>
</evidence>
<evidence type="ECO:0000313" key="5">
    <source>
        <dbReference type="Proteomes" id="UP001165060"/>
    </source>
</evidence>
<keyword evidence="5" id="KW-1185">Reference proteome</keyword>
<name>A0ABQ6MG29_9STRA</name>
<dbReference type="Proteomes" id="UP001165060">
    <property type="component" value="Unassembled WGS sequence"/>
</dbReference>